<dbReference type="KEGG" id="slan:GV829_06625"/>
<dbReference type="SUPFAM" id="SSF53448">
    <property type="entry name" value="Nucleotide-diphospho-sugar transferases"/>
    <property type="match status" value="1"/>
</dbReference>
<dbReference type="Proteomes" id="UP000503018">
    <property type="component" value="Chromosome"/>
</dbReference>
<evidence type="ECO:0000313" key="3">
    <source>
        <dbReference type="Proteomes" id="UP000503018"/>
    </source>
</evidence>
<dbReference type="InterPro" id="IPR001173">
    <property type="entry name" value="Glyco_trans_2-like"/>
</dbReference>
<dbReference type="InterPro" id="IPR050834">
    <property type="entry name" value="Glycosyltransf_2"/>
</dbReference>
<dbReference type="PANTHER" id="PTHR43685">
    <property type="entry name" value="GLYCOSYLTRANSFERASE"/>
    <property type="match status" value="1"/>
</dbReference>
<evidence type="ECO:0000259" key="1">
    <source>
        <dbReference type="Pfam" id="PF00535"/>
    </source>
</evidence>
<organism evidence="2 3">
    <name type="scientific">Sphingomonas lacunae</name>
    <dbReference type="NCBI Taxonomy" id="2698828"/>
    <lineage>
        <taxon>Bacteria</taxon>
        <taxon>Pseudomonadati</taxon>
        <taxon>Pseudomonadota</taxon>
        <taxon>Alphaproteobacteria</taxon>
        <taxon>Sphingomonadales</taxon>
        <taxon>Sphingomonadaceae</taxon>
        <taxon>Sphingomonas</taxon>
    </lineage>
</organism>
<feature type="domain" description="Glycosyltransferase 2-like" evidence="1">
    <location>
        <begin position="1"/>
        <end position="126"/>
    </location>
</feature>
<keyword evidence="3" id="KW-1185">Reference proteome</keyword>
<gene>
    <name evidence="2" type="ORF">GV829_06625</name>
</gene>
<dbReference type="Gene3D" id="3.90.550.10">
    <property type="entry name" value="Spore Coat Polysaccharide Biosynthesis Protein SpsA, Chain A"/>
    <property type="match status" value="1"/>
</dbReference>
<dbReference type="GO" id="GO:0016740">
    <property type="term" value="F:transferase activity"/>
    <property type="evidence" value="ECO:0007669"/>
    <property type="project" value="UniProtKB-KW"/>
</dbReference>
<dbReference type="PANTHER" id="PTHR43685:SF2">
    <property type="entry name" value="GLYCOSYLTRANSFERASE 2-LIKE DOMAIN-CONTAINING PROTEIN"/>
    <property type="match status" value="1"/>
</dbReference>
<accession>A0A6M4AVY1</accession>
<dbReference type="Pfam" id="PF00535">
    <property type="entry name" value="Glycos_transf_2"/>
    <property type="match status" value="1"/>
</dbReference>
<name>A0A6M4AVY1_9SPHN</name>
<dbReference type="EMBL" id="CP053015">
    <property type="protein sequence ID" value="QJQ32169.1"/>
    <property type="molecule type" value="Genomic_DNA"/>
</dbReference>
<dbReference type="InterPro" id="IPR029044">
    <property type="entry name" value="Nucleotide-diphossugar_trans"/>
</dbReference>
<evidence type="ECO:0000313" key="2">
    <source>
        <dbReference type="EMBL" id="QJQ32169.1"/>
    </source>
</evidence>
<dbReference type="AlphaFoldDB" id="A0A6M4AVY1"/>
<proteinExistence type="predicted"/>
<reference evidence="2 3" key="1">
    <citation type="submission" date="2020-01" db="EMBL/GenBank/DDBJ databases">
        <title>Sphingomonas sp. strain CSW-10.</title>
        <authorList>
            <person name="Chen W.-M."/>
        </authorList>
    </citation>
    <scope>NUCLEOTIDE SEQUENCE [LARGE SCALE GENOMIC DNA]</scope>
    <source>
        <strain evidence="2 3">CSW-10</strain>
    </source>
</reference>
<protein>
    <submittedName>
        <fullName evidence="2">Glycosyltransferase</fullName>
    </submittedName>
</protein>
<keyword evidence="2" id="KW-0808">Transferase</keyword>
<sequence>MPVYNGQTYLKSAINSVLRQSFTDFELICVDDGSTDRSPRILAAMAKRDCRIRIVTQPNAGLPAALNRGFAEAVGHLHSWTSDDNMLRPNMLATLVEALKSKPDSDIVYAGYTVIDAQGRFIRYQPPANPEERLFTNPVGAAFLYRREVTRALGGYDETLSGAEDYDFWLRAARQFTMTPVHQDLYLYRRHAASMTDTRMKRIKSLVARLILRETQLIGEPELRARALMVQLRADTLTFRCKLLQEAWKAHRMTVVRQLPQLSYHIARTVKHRIRPGHKLKAGRQS</sequence>